<dbReference type="Proteomes" id="UP000034246">
    <property type="component" value="Unassembled WGS sequence"/>
</dbReference>
<dbReference type="GO" id="GO:0016757">
    <property type="term" value="F:glycosyltransferase activity"/>
    <property type="evidence" value="ECO:0007669"/>
    <property type="project" value="UniProtKB-KW"/>
</dbReference>
<dbReference type="SUPFAM" id="SSF53448">
    <property type="entry name" value="Nucleotide-diphospho-sugar transferases"/>
    <property type="match status" value="1"/>
</dbReference>
<name>A0A0G0N7M0_9BACT</name>
<protein>
    <submittedName>
        <fullName evidence="5">Glycosyl transferase, family 2</fullName>
    </submittedName>
</protein>
<evidence type="ECO:0000313" key="5">
    <source>
        <dbReference type="EMBL" id="KKR11458.1"/>
    </source>
</evidence>
<gene>
    <name evidence="5" type="ORF">UT39_C0007G0023</name>
</gene>
<comment type="caution">
    <text evidence="5">The sequence shown here is derived from an EMBL/GenBank/DDBJ whole genome shotgun (WGS) entry which is preliminary data.</text>
</comment>
<dbReference type="Pfam" id="PF00535">
    <property type="entry name" value="Glycos_transf_2"/>
    <property type="match status" value="1"/>
</dbReference>
<evidence type="ECO:0000259" key="4">
    <source>
        <dbReference type="Pfam" id="PF00535"/>
    </source>
</evidence>
<evidence type="ECO:0000256" key="3">
    <source>
        <dbReference type="ARBA" id="ARBA00022679"/>
    </source>
</evidence>
<keyword evidence="3 5" id="KW-0808">Transferase</keyword>
<proteinExistence type="inferred from homology"/>
<dbReference type="InterPro" id="IPR001173">
    <property type="entry name" value="Glyco_trans_2-like"/>
</dbReference>
<keyword evidence="2" id="KW-0328">Glycosyltransferase</keyword>
<evidence type="ECO:0000256" key="2">
    <source>
        <dbReference type="ARBA" id="ARBA00022676"/>
    </source>
</evidence>
<comment type="similarity">
    <text evidence="1">Belongs to the glycosyltransferase 2 family.</text>
</comment>
<dbReference type="InterPro" id="IPR029044">
    <property type="entry name" value="Nucleotide-diphossugar_trans"/>
</dbReference>
<evidence type="ECO:0000313" key="6">
    <source>
        <dbReference type="Proteomes" id="UP000034246"/>
    </source>
</evidence>
<dbReference type="CDD" id="cd04186">
    <property type="entry name" value="GT_2_like_c"/>
    <property type="match status" value="1"/>
</dbReference>
<dbReference type="PANTHER" id="PTHR43179">
    <property type="entry name" value="RHAMNOSYLTRANSFERASE WBBL"/>
    <property type="match status" value="1"/>
</dbReference>
<organism evidence="5 6">
    <name type="scientific">Candidatus Woesebacteria bacterium GW2011_GWA1_39_21</name>
    <dbReference type="NCBI Taxonomy" id="1618550"/>
    <lineage>
        <taxon>Bacteria</taxon>
        <taxon>Candidatus Woeseibacteriota</taxon>
    </lineage>
</organism>
<accession>A0A0G0N7M0</accession>
<sequence>MKYKISVVIPNFNGLDLLAKNLVSVVTNTLSYDPDAEVIVVDDASKDDSVKYLKENFPKVIVLKHLRNRGFSATVNSGIKIARGDLIVLLNNDVLPINNYLHSVVDHFNDGEVFAVSFHEKGYGWAKGYFKDGFVQHSGGVESTTSHRTFWVNGGSGIFRASMLKKIRYFDEELFSPFYWEDIDLSYRGAKRGWKLIWEPKSCVIHEHESTIKKINQGKKDLIVQRNQLLFIWKNITSRTMIVRHLKGLMLRLSRHPGYIRIIFAALLKLEICLRKREIEIKESKICDEILLSEY</sequence>
<reference evidence="5 6" key="1">
    <citation type="journal article" date="2015" name="Nature">
        <title>rRNA introns, odd ribosomes, and small enigmatic genomes across a large radiation of phyla.</title>
        <authorList>
            <person name="Brown C.T."/>
            <person name="Hug L.A."/>
            <person name="Thomas B.C."/>
            <person name="Sharon I."/>
            <person name="Castelle C.J."/>
            <person name="Singh A."/>
            <person name="Wilkins M.J."/>
            <person name="Williams K.H."/>
            <person name="Banfield J.F."/>
        </authorList>
    </citation>
    <scope>NUCLEOTIDE SEQUENCE [LARGE SCALE GENOMIC DNA]</scope>
</reference>
<evidence type="ECO:0000256" key="1">
    <source>
        <dbReference type="ARBA" id="ARBA00006739"/>
    </source>
</evidence>
<dbReference type="EMBL" id="LBWP01000007">
    <property type="protein sequence ID" value="KKR11458.1"/>
    <property type="molecule type" value="Genomic_DNA"/>
</dbReference>
<feature type="domain" description="Glycosyltransferase 2-like" evidence="4">
    <location>
        <begin position="6"/>
        <end position="130"/>
    </location>
</feature>
<dbReference type="PANTHER" id="PTHR43179:SF12">
    <property type="entry name" value="GALACTOFURANOSYLTRANSFERASE GLFT2"/>
    <property type="match status" value="1"/>
</dbReference>
<dbReference type="STRING" id="1618550.UT39_C0007G0023"/>
<dbReference type="Gene3D" id="3.90.550.10">
    <property type="entry name" value="Spore Coat Polysaccharide Biosynthesis Protein SpsA, Chain A"/>
    <property type="match status" value="1"/>
</dbReference>
<dbReference type="AlphaFoldDB" id="A0A0G0N7M0"/>